<dbReference type="GeneID" id="70235996"/>
<evidence type="ECO:0000256" key="1">
    <source>
        <dbReference type="SAM" id="MobiDB-lite"/>
    </source>
</evidence>
<proteinExistence type="predicted"/>
<protein>
    <submittedName>
        <fullName evidence="2">Uncharacterized protein</fullName>
    </submittedName>
</protein>
<evidence type="ECO:0000313" key="3">
    <source>
        <dbReference type="Proteomes" id="UP000769157"/>
    </source>
</evidence>
<reference evidence="2" key="2">
    <citation type="submission" date="2021-01" db="EMBL/GenBank/DDBJ databases">
        <authorList>
            <person name="Schikora-Tamarit M.A."/>
        </authorList>
    </citation>
    <scope>NUCLEOTIDE SEQUENCE</scope>
    <source>
        <strain evidence="2">CBS6075</strain>
    </source>
</reference>
<keyword evidence="3" id="KW-1185">Reference proteome</keyword>
<organism evidence="2 3">
    <name type="scientific">Ogataea philodendri</name>
    <dbReference type="NCBI Taxonomy" id="1378263"/>
    <lineage>
        <taxon>Eukaryota</taxon>
        <taxon>Fungi</taxon>
        <taxon>Dikarya</taxon>
        <taxon>Ascomycota</taxon>
        <taxon>Saccharomycotina</taxon>
        <taxon>Pichiomycetes</taxon>
        <taxon>Pichiales</taxon>
        <taxon>Pichiaceae</taxon>
        <taxon>Ogataea</taxon>
    </lineage>
</organism>
<feature type="region of interest" description="Disordered" evidence="1">
    <location>
        <begin position="237"/>
        <end position="260"/>
    </location>
</feature>
<dbReference type="EMBL" id="JAEUBE010000295">
    <property type="protein sequence ID" value="KAH3665843.1"/>
    <property type="molecule type" value="Genomic_DNA"/>
</dbReference>
<dbReference type="Proteomes" id="UP000769157">
    <property type="component" value="Unassembled WGS sequence"/>
</dbReference>
<dbReference type="AlphaFoldDB" id="A0A9P8P4X0"/>
<gene>
    <name evidence="2" type="ORF">OGAPHI_004031</name>
</gene>
<dbReference type="OrthoDB" id="3995328at2759"/>
<reference evidence="2" key="1">
    <citation type="journal article" date="2021" name="Open Biol.">
        <title>Shared evolutionary footprints suggest mitochondrial oxidative damage underlies multiple complex I losses in fungi.</title>
        <authorList>
            <person name="Schikora-Tamarit M.A."/>
            <person name="Marcet-Houben M."/>
            <person name="Nosek J."/>
            <person name="Gabaldon T."/>
        </authorList>
    </citation>
    <scope>NUCLEOTIDE SEQUENCE</scope>
    <source>
        <strain evidence="2">CBS6075</strain>
    </source>
</reference>
<accession>A0A9P8P4X0</accession>
<sequence length="892" mass="98617">MAFHSPLAKCRDDNVAIDVDLYTALWMVLLARRHLVVSTIEPAKTVHEINLICGRLWRFEKDHQIRHFRVDARANFATIEPHLHEQVVLAVFTGLEHTSSEFQHQLARLVSTTKHQFSMVAVVANENKCEHSLTQSLGNLMWFRQVHKVHDLPEDIAESAFAAQELLETDRARVGHVQVIREIKIYIYDIIVFTRMHRMVTGGLPTHTIKDIEFFVQVYALINNMDYVTPGMRPAAGETARERVGRRPGGGGRAQQRPAARLGKHDFPELDAGVSTAARELCIAQPADSGNTFLVSVGDLDVSGRLGNRVHNHVRVQRPRHNMVVIGVPCQRADPRRVESPSGGDQRQVFEVVAVDFPVHVSGSQIFSVWRDLQRGRLATQRRQRPNRLELFIVHVERERGRVGQHDVSFRDCNGAWHKVQRVLFEQLTLAVQQNELVLGDHDGQVSAGADLDWLFGNGSCRGQFVAVQLLDSVVPTSIEPPFDDASIVASCVDDAVGRLGHGGDGLLVAVHNVDRSVRRVREVVEVSAQCEPNDIVCCLYAPDNLVFKDRVQLPHLGCFTFQIGKFNRCVCRAGDERFIVDPVNGEDPCRVHTIKLADKVACLAVVHNYGSICPHTNGMSTVFAELHIPDEIRVVSTNRLCKLERRPLQKHKPCVITNRHSTIRSARPYGHGIHGSSMARDLANTVTRVCSETMSIPITAISNCNHPAGVCVPRNVVDPSTYYLVISLHNQVFTHTIPHLDVSALVSRGHIKPGRRELGHRRGVVVATELDALFRLRNRPDVHVFTARLGSTLASNVSMDGLATSGTDGLSSRLGFGSGTISISSRLASRSHSSSTWSVSTPSNDGAKSVSWPTVCSTSAFNAAGSLLVTSNSVSYLVSATLYSAFLTWLA</sequence>
<dbReference type="RefSeq" id="XP_046061047.1">
    <property type="nucleotide sequence ID" value="XM_046205066.1"/>
</dbReference>
<comment type="caution">
    <text evidence="2">The sequence shown here is derived from an EMBL/GenBank/DDBJ whole genome shotgun (WGS) entry which is preliminary data.</text>
</comment>
<name>A0A9P8P4X0_9ASCO</name>
<evidence type="ECO:0000313" key="2">
    <source>
        <dbReference type="EMBL" id="KAH3665843.1"/>
    </source>
</evidence>